<sequence>MKRYDAVLVHVRTSSDSDFELANMAQDSSGIEEFVLSDSFRDWVLNGVGDEEWRKFLESNPDKKKELKVAREMLLSLRFISEPRPEGNKEKTLGRFRDTVSRRSFVRNFVRKSLRYAAALILVGGGTYWVSTLSPIRQAEVVVLPKIQLTKTAKAQYKTLLLPDSTIVKLNVDTKLSFSEDFNVREVTLEGEALFKVKPNKDRPFRVKTFGLETVVLGTEFNVEAREGNVSVSLFEGKVEVRDTVGINAVALEPGKRFVSGNGTFGYIDEYDYMEVFGWTNRVIKYNQEPLRNILKDLERTYDVAFKVEKSVNLDKTYSGTFELNSLNFLLEGLLYTASSKSVEFEFMSKKRVRIY</sequence>
<name>A0AAU9D7L2_9BACT</name>
<proteinExistence type="predicted"/>
<dbReference type="PANTHER" id="PTHR30273:SF2">
    <property type="entry name" value="PROTEIN FECR"/>
    <property type="match status" value="1"/>
</dbReference>
<dbReference type="GO" id="GO:0016989">
    <property type="term" value="F:sigma factor antagonist activity"/>
    <property type="evidence" value="ECO:0007669"/>
    <property type="project" value="TreeGrafter"/>
</dbReference>
<reference evidence="3 4" key="1">
    <citation type="submission" date="2021-12" db="EMBL/GenBank/DDBJ databases">
        <title>Genome sequencing of bacteria with rrn-lacking chromosome and rrn-plasmid.</title>
        <authorList>
            <person name="Anda M."/>
            <person name="Iwasaki W."/>
        </authorList>
    </citation>
    <scope>NUCLEOTIDE SEQUENCE [LARGE SCALE GENOMIC DNA]</scope>
    <source>
        <strain evidence="3 4">DSM 100852</strain>
    </source>
</reference>
<dbReference type="RefSeq" id="WP_338392081.1">
    <property type="nucleotide sequence ID" value="NZ_AP025314.1"/>
</dbReference>
<dbReference type="InterPro" id="IPR012373">
    <property type="entry name" value="Ferrdict_sens_TM"/>
</dbReference>
<protein>
    <recommendedName>
        <fullName evidence="5">FecR family protein</fullName>
    </recommendedName>
</protein>
<dbReference type="PANTHER" id="PTHR30273">
    <property type="entry name" value="PERIPLASMIC SIGNAL SENSOR AND SIGMA FACTOR ACTIVATOR FECR-RELATED"/>
    <property type="match status" value="1"/>
</dbReference>
<dbReference type="InterPro" id="IPR032508">
    <property type="entry name" value="FecR_C"/>
</dbReference>
<evidence type="ECO:0008006" key="5">
    <source>
        <dbReference type="Google" id="ProtNLM"/>
    </source>
</evidence>
<gene>
    <name evidence="3" type="ORF">FUAX_29660</name>
</gene>
<keyword evidence="4" id="KW-1185">Reference proteome</keyword>
<evidence type="ECO:0000313" key="3">
    <source>
        <dbReference type="EMBL" id="BDD10534.1"/>
    </source>
</evidence>
<evidence type="ECO:0000259" key="1">
    <source>
        <dbReference type="Pfam" id="PF04773"/>
    </source>
</evidence>
<evidence type="ECO:0000259" key="2">
    <source>
        <dbReference type="Pfam" id="PF16344"/>
    </source>
</evidence>
<evidence type="ECO:0000313" key="4">
    <source>
        <dbReference type="Proteomes" id="UP001348817"/>
    </source>
</evidence>
<dbReference type="PIRSF" id="PIRSF018266">
    <property type="entry name" value="FecR"/>
    <property type="match status" value="1"/>
</dbReference>
<dbReference type="InterPro" id="IPR006860">
    <property type="entry name" value="FecR"/>
</dbReference>
<dbReference type="Proteomes" id="UP001348817">
    <property type="component" value="Chromosome"/>
</dbReference>
<dbReference type="AlphaFoldDB" id="A0AAU9D7L2"/>
<dbReference type="Pfam" id="PF04773">
    <property type="entry name" value="FecR"/>
    <property type="match status" value="1"/>
</dbReference>
<dbReference type="Gene3D" id="2.60.120.1440">
    <property type="match status" value="1"/>
</dbReference>
<accession>A0AAU9D7L2</accession>
<dbReference type="Gene3D" id="3.55.50.30">
    <property type="match status" value="1"/>
</dbReference>
<dbReference type="Pfam" id="PF16344">
    <property type="entry name" value="FecR_C"/>
    <property type="match status" value="1"/>
</dbReference>
<dbReference type="EMBL" id="AP025314">
    <property type="protein sequence ID" value="BDD10534.1"/>
    <property type="molecule type" value="Genomic_DNA"/>
</dbReference>
<feature type="domain" description="Protein FecR C-terminal" evidence="2">
    <location>
        <begin position="285"/>
        <end position="338"/>
    </location>
</feature>
<feature type="domain" description="FecR protein" evidence="1">
    <location>
        <begin position="151"/>
        <end position="240"/>
    </location>
</feature>
<dbReference type="KEGG" id="fax:FUAX_29660"/>
<organism evidence="3 4">
    <name type="scientific">Fulvitalea axinellae</name>
    <dbReference type="NCBI Taxonomy" id="1182444"/>
    <lineage>
        <taxon>Bacteria</taxon>
        <taxon>Pseudomonadati</taxon>
        <taxon>Bacteroidota</taxon>
        <taxon>Cytophagia</taxon>
        <taxon>Cytophagales</taxon>
        <taxon>Persicobacteraceae</taxon>
        <taxon>Fulvitalea</taxon>
    </lineage>
</organism>